<keyword evidence="2 5" id="KW-0812">Transmembrane</keyword>
<keyword evidence="3 5" id="KW-1133">Transmembrane helix</keyword>
<evidence type="ECO:0000259" key="6">
    <source>
        <dbReference type="Pfam" id="PF04357"/>
    </source>
</evidence>
<dbReference type="PANTHER" id="PTHR36985">
    <property type="entry name" value="TRANSLOCATION AND ASSEMBLY MODULE SUBUNIT TAMB"/>
    <property type="match status" value="1"/>
</dbReference>
<keyword evidence="4 5" id="KW-0472">Membrane</keyword>
<evidence type="ECO:0000256" key="4">
    <source>
        <dbReference type="ARBA" id="ARBA00023136"/>
    </source>
</evidence>
<sequence>MNWQTVKKTTIKTGFYLLSAALAFAIIIAVVMSALVFTQSGREWTLTTGIDWLNNSTVLTDQQIAIELTQPYFPDFNNLQFETLEIKKHNKTWVKISEFEFRWLANDLFDKKLLIEKLHASSIYYNHALSANNNTSKEDQHAEKSTTQFNIEDYLTTATVKSLAINTLQIDNAIPESTRTELEINNSINYQLSSSVDFAINKALAVHLLAAPLSDNFPKIKVDVSSASINKHSITGNIFETPNGVLSKLLKLPNEQEINADLEINIVKDNADYQLDIAHLAFPVAEEQLALNADIVFTPTIDINNKSTWRLSVQQCELNLSDTLHNFSGTVTYPALDITADINRFPLRLISPWIPDIHDGAVDVTTHITGTANNPNFKGVVSANTHYKNVPVALEFDGFGSTQKFTINTLAINSDASLLEVSGDINPNSLSGELDYNAENINTHLIEHFYSEIPKEVYYEITSVSGQLFGDLRDPSGTVSLFGNGDYQNNIFSTTLDIHKNNDLVTIDTFSIELPEGKSQVNGEIDIKQLSGDISGEFNELPLYLTKLAGIELPDELSAIFNGTFNANGDFKKPKIQAEVTSEGRYENIPFKVEVIGNSDITEHTLTKLNVTAYDQDVLNASGNYKEENFTAEISADKLPTQLLNALSLPVEPGNFSAEIAASGNIRTPNLHGQIEYSTQLDQYSRDGDLENTTFTFSTEFKNEQDRLTWNSEFIKGDNSPGFIDLSLPFHDYIEQLFNGSFSDKTTLDVTVNADVGLDIASLLIDADLHRLHGQLTLNTDITGTIEAPSVHGDVALVNTRYQNILTGTVIDTLNCEINAQNYRFTINDCNATDGSKGQFQITGNLELPLINEKKFGELNIELHTQSASILKRPEIESETTGKISVTGDFQELTASGVLNVSPLQAVLKNTADSSIAQIEVEEVYENQPQDKPGLIDHSPIINLDLTITADKQAYLRGLGIEAELGGQIKLSGTTSAPQYNGEFNTIRGQFEVFGKDFELDNGSVSFVNDAVALSITGIYEQNDLRIQADMIGQNEDFQLVLSSVPSLPEDEILSYIIFGESVSDITPIKAIQLASAVQQLRGGSSSFDPIASTRELLGVDTLSVDTEKTENGENGINVGIGKYINDKVYLELERTPNPSQPWKGTIEIELVPQINLQSSTGGTSGIDSAEIIWKKDY</sequence>
<dbReference type="PANTHER" id="PTHR36985:SF1">
    <property type="entry name" value="TRANSLOCATION AND ASSEMBLY MODULE SUBUNIT TAMB"/>
    <property type="match status" value="1"/>
</dbReference>
<feature type="transmembrane region" description="Helical" evidence="5">
    <location>
        <begin position="15"/>
        <end position="37"/>
    </location>
</feature>
<organism evidence="7 8">
    <name type="scientific">Sessilibacter corallicola</name>
    <dbReference type="NCBI Taxonomy" id="2904075"/>
    <lineage>
        <taxon>Bacteria</taxon>
        <taxon>Pseudomonadati</taxon>
        <taxon>Pseudomonadota</taxon>
        <taxon>Gammaproteobacteria</taxon>
        <taxon>Cellvibrionales</taxon>
        <taxon>Cellvibrionaceae</taxon>
        <taxon>Sessilibacter</taxon>
    </lineage>
</organism>
<dbReference type="InterPro" id="IPR007452">
    <property type="entry name" value="TamB_C"/>
</dbReference>
<reference evidence="7 8" key="1">
    <citation type="submission" date="2024-04" db="EMBL/GenBank/DDBJ databases">
        <title>Draft genome sequence of Sessilibacter corallicola NBRC 116591.</title>
        <authorList>
            <person name="Miyakawa T."/>
            <person name="Kusuya Y."/>
            <person name="Miura T."/>
        </authorList>
    </citation>
    <scope>NUCLEOTIDE SEQUENCE [LARGE SCALE GENOMIC DNA]</scope>
    <source>
        <strain evidence="7 8">KU-00831-HH</strain>
    </source>
</reference>
<evidence type="ECO:0000256" key="3">
    <source>
        <dbReference type="ARBA" id="ARBA00022989"/>
    </source>
</evidence>
<dbReference type="Proteomes" id="UP001465153">
    <property type="component" value="Unassembled WGS sequence"/>
</dbReference>
<dbReference type="EMBL" id="BAABWN010000001">
    <property type="protein sequence ID" value="GAA6166512.1"/>
    <property type="molecule type" value="Genomic_DNA"/>
</dbReference>
<name>A0ABQ0A4D4_9GAMM</name>
<evidence type="ECO:0000256" key="2">
    <source>
        <dbReference type="ARBA" id="ARBA00022692"/>
    </source>
</evidence>
<comment type="caution">
    <text evidence="7">The sequence shown here is derived from an EMBL/GenBank/DDBJ whole genome shotgun (WGS) entry which is preliminary data.</text>
</comment>
<evidence type="ECO:0000313" key="7">
    <source>
        <dbReference type="EMBL" id="GAA6166512.1"/>
    </source>
</evidence>
<gene>
    <name evidence="7" type="ORF">NBRC116591_03220</name>
</gene>
<comment type="subcellular location">
    <subcellularLocation>
        <location evidence="1">Membrane</location>
        <topology evidence="1">Single-pass membrane protein</topology>
    </subcellularLocation>
</comment>
<dbReference type="Pfam" id="PF04357">
    <property type="entry name" value="TamB"/>
    <property type="match status" value="1"/>
</dbReference>
<evidence type="ECO:0000256" key="1">
    <source>
        <dbReference type="ARBA" id="ARBA00004167"/>
    </source>
</evidence>
<proteinExistence type="predicted"/>
<dbReference type="RefSeq" id="WP_353301425.1">
    <property type="nucleotide sequence ID" value="NZ_BAABWN010000001.1"/>
</dbReference>
<evidence type="ECO:0000313" key="8">
    <source>
        <dbReference type="Proteomes" id="UP001465153"/>
    </source>
</evidence>
<evidence type="ECO:0000256" key="5">
    <source>
        <dbReference type="SAM" id="Phobius"/>
    </source>
</evidence>
<protein>
    <recommendedName>
        <fullName evidence="6">Translocation and assembly module TamB C-terminal domain-containing protein</fullName>
    </recommendedName>
</protein>
<keyword evidence="8" id="KW-1185">Reference proteome</keyword>
<accession>A0ABQ0A4D4</accession>
<feature type="domain" description="Translocation and assembly module TamB C-terminal" evidence="6">
    <location>
        <begin position="831"/>
        <end position="1178"/>
    </location>
</feature>